<feature type="chain" id="PRO_5028936842" evidence="1">
    <location>
        <begin position="19"/>
        <end position="76"/>
    </location>
</feature>
<reference evidence="3" key="2">
    <citation type="submission" date="2020-10" db="UniProtKB">
        <authorList>
            <consortium name="WormBaseParasite"/>
        </authorList>
    </citation>
    <scope>IDENTIFICATION</scope>
</reference>
<evidence type="ECO:0000256" key="1">
    <source>
        <dbReference type="SAM" id="SignalP"/>
    </source>
</evidence>
<dbReference type="AlphaFoldDB" id="A0A7E4URU0"/>
<protein>
    <submittedName>
        <fullName evidence="3">Secreted protein</fullName>
    </submittedName>
</protein>
<keyword evidence="1" id="KW-0732">Signal</keyword>
<accession>A0A7E4URU0</accession>
<reference evidence="2" key="1">
    <citation type="journal article" date="2013" name="Genetics">
        <title>The draft genome and transcriptome of Panagrellus redivivus are shaped by the harsh demands of a free-living lifestyle.</title>
        <authorList>
            <person name="Srinivasan J."/>
            <person name="Dillman A.R."/>
            <person name="Macchietto M.G."/>
            <person name="Heikkinen L."/>
            <person name="Lakso M."/>
            <person name="Fracchia K.M."/>
            <person name="Antoshechkin I."/>
            <person name="Mortazavi A."/>
            <person name="Wong G."/>
            <person name="Sternberg P.W."/>
        </authorList>
    </citation>
    <scope>NUCLEOTIDE SEQUENCE [LARGE SCALE GENOMIC DNA]</scope>
    <source>
        <strain evidence="2">MT8872</strain>
    </source>
</reference>
<name>A0A7E4URU0_PANRE</name>
<keyword evidence="2" id="KW-1185">Reference proteome</keyword>
<dbReference type="Proteomes" id="UP000492821">
    <property type="component" value="Unassembled WGS sequence"/>
</dbReference>
<dbReference type="WBParaSite" id="Pan_g11732.t1">
    <property type="protein sequence ID" value="Pan_g11732.t1"/>
    <property type="gene ID" value="Pan_g11732"/>
</dbReference>
<feature type="signal peptide" evidence="1">
    <location>
        <begin position="1"/>
        <end position="18"/>
    </location>
</feature>
<evidence type="ECO:0000313" key="2">
    <source>
        <dbReference type="Proteomes" id="UP000492821"/>
    </source>
</evidence>
<evidence type="ECO:0000313" key="3">
    <source>
        <dbReference type="WBParaSite" id="Pan_g11732.t1"/>
    </source>
</evidence>
<proteinExistence type="predicted"/>
<organism evidence="2 3">
    <name type="scientific">Panagrellus redivivus</name>
    <name type="common">Microworm</name>
    <dbReference type="NCBI Taxonomy" id="6233"/>
    <lineage>
        <taxon>Eukaryota</taxon>
        <taxon>Metazoa</taxon>
        <taxon>Ecdysozoa</taxon>
        <taxon>Nematoda</taxon>
        <taxon>Chromadorea</taxon>
        <taxon>Rhabditida</taxon>
        <taxon>Tylenchina</taxon>
        <taxon>Panagrolaimomorpha</taxon>
        <taxon>Panagrolaimoidea</taxon>
        <taxon>Panagrolaimidae</taxon>
        <taxon>Panagrellus</taxon>
    </lineage>
</organism>
<sequence length="76" mass="8403">MVLVGVIALVMCIRCGDTISNGTAQMCCTKSYINGRLMNTPMDSFVQASILLCYWQLDMSKSHPKPCIHSPEGRVH</sequence>